<dbReference type="InterPro" id="IPR040048">
    <property type="entry name" value="ZNF277"/>
</dbReference>
<accession>A0A3M7S7K9</accession>
<protein>
    <submittedName>
        <fullName evidence="7">Zinc finger protein 277-like</fullName>
    </submittedName>
</protein>
<keyword evidence="3" id="KW-0862">Zinc</keyword>
<dbReference type="SUPFAM" id="SSF57667">
    <property type="entry name" value="beta-beta-alpha zinc fingers"/>
    <property type="match status" value="2"/>
</dbReference>
<keyword evidence="1" id="KW-0479">Metal-binding</keyword>
<dbReference type="PROSITE" id="PS00028">
    <property type="entry name" value="ZINC_FINGER_C2H2_1"/>
    <property type="match status" value="3"/>
</dbReference>
<dbReference type="PANTHER" id="PTHR13267">
    <property type="entry name" value="ZINC FINGER PROTEIN 277"/>
    <property type="match status" value="1"/>
</dbReference>
<dbReference type="GO" id="GO:0008270">
    <property type="term" value="F:zinc ion binding"/>
    <property type="evidence" value="ECO:0007669"/>
    <property type="project" value="UniProtKB-KW"/>
</dbReference>
<evidence type="ECO:0000256" key="1">
    <source>
        <dbReference type="ARBA" id="ARBA00022723"/>
    </source>
</evidence>
<dbReference type="InterPro" id="IPR041661">
    <property type="entry name" value="ZN622/Rei1/Reh1_Znf-C2H2"/>
</dbReference>
<dbReference type="InterPro" id="IPR013087">
    <property type="entry name" value="Znf_C2H2_type"/>
</dbReference>
<dbReference type="EMBL" id="REGN01001893">
    <property type="protein sequence ID" value="RNA31813.1"/>
    <property type="molecule type" value="Genomic_DNA"/>
</dbReference>
<reference evidence="7 8" key="1">
    <citation type="journal article" date="2018" name="Sci. Rep.">
        <title>Genomic signatures of local adaptation to the degree of environmental predictability in rotifers.</title>
        <authorList>
            <person name="Franch-Gras L."/>
            <person name="Hahn C."/>
            <person name="Garcia-Roger E.M."/>
            <person name="Carmona M.J."/>
            <person name="Serra M."/>
            <person name="Gomez A."/>
        </authorList>
    </citation>
    <scope>NUCLEOTIDE SEQUENCE [LARGE SCALE GENOMIC DNA]</scope>
    <source>
        <strain evidence="7">HYR1</strain>
    </source>
</reference>
<dbReference type="Proteomes" id="UP000276133">
    <property type="component" value="Unassembled WGS sequence"/>
</dbReference>
<dbReference type="SMART" id="SM00355">
    <property type="entry name" value="ZnF_C2H2"/>
    <property type="match status" value="5"/>
</dbReference>
<evidence type="ECO:0000313" key="8">
    <source>
        <dbReference type="Proteomes" id="UP000276133"/>
    </source>
</evidence>
<organism evidence="7 8">
    <name type="scientific">Brachionus plicatilis</name>
    <name type="common">Marine rotifer</name>
    <name type="synonym">Brachionus muelleri</name>
    <dbReference type="NCBI Taxonomy" id="10195"/>
    <lineage>
        <taxon>Eukaryota</taxon>
        <taxon>Metazoa</taxon>
        <taxon>Spiralia</taxon>
        <taxon>Gnathifera</taxon>
        <taxon>Rotifera</taxon>
        <taxon>Eurotatoria</taxon>
        <taxon>Monogononta</taxon>
        <taxon>Pseudotrocha</taxon>
        <taxon>Ploima</taxon>
        <taxon>Brachionidae</taxon>
        <taxon>Brachionus</taxon>
    </lineage>
</organism>
<gene>
    <name evidence="7" type="ORF">BpHYR1_039633</name>
</gene>
<dbReference type="InterPro" id="IPR036236">
    <property type="entry name" value="Znf_C2H2_sf"/>
</dbReference>
<dbReference type="PANTHER" id="PTHR13267:SF3">
    <property type="entry name" value="ZINC FINGER PROTEIN 277"/>
    <property type="match status" value="1"/>
</dbReference>
<comment type="similarity">
    <text evidence="4">Belongs to the ZNF277 family.</text>
</comment>
<dbReference type="AlphaFoldDB" id="A0A3M7S7K9"/>
<feature type="domain" description="C2H2-type" evidence="6">
    <location>
        <begin position="334"/>
        <end position="363"/>
    </location>
</feature>
<proteinExistence type="inferred from homology"/>
<keyword evidence="8" id="KW-1185">Reference proteome</keyword>
<comment type="caution">
    <text evidence="7">The sequence shown here is derived from an EMBL/GenBank/DDBJ whole genome shotgun (WGS) entry which is preliminary data.</text>
</comment>
<sequence length="424" mass="51185">MSLEAKNVCTKPLNLIDRIKKKAENHEVIVVCLRCDQEFNVQDIDSQKNYLSHLLKEHRMVISDVDHIGHFQKYNQYWKERFSQRNIDDFCFKINTNSAQDDKGDVESFFLLCDDLPEDKTLREKLNIFKLEKALAQQESERNDKNYFRDCLFCGQQIGNNRLNILQHLSESHNFTVGNADNLVYFDEFYQKLNQRIALNKCLFCEKIFYNKQTMKEHMRKKQHKSINPNNREFDKFYIINYLEYSKYWQEIKHERDTEENRIHNQERNPSLEDWNDPVQTYCCLFCDESFEDETEIVDHMNLGHKFDLKSTQFLSFYNQIKLINYIRRQVFLKNCFICSQKFDSNEELLKHLEADDHIKEFPNMDLWDQPEYYFSTFEDDNLLCLLDDNGYNKDESKIKVIPEDIRIEIRKELLESLKDLDIN</sequence>
<dbReference type="OrthoDB" id="278606at2759"/>
<evidence type="ECO:0000256" key="2">
    <source>
        <dbReference type="ARBA" id="ARBA00022771"/>
    </source>
</evidence>
<dbReference type="Pfam" id="PF12756">
    <property type="entry name" value="zf-C2H2_2"/>
    <property type="match status" value="2"/>
</dbReference>
<evidence type="ECO:0000259" key="6">
    <source>
        <dbReference type="PROSITE" id="PS50157"/>
    </source>
</evidence>
<dbReference type="STRING" id="10195.A0A3M7S7K9"/>
<evidence type="ECO:0000256" key="3">
    <source>
        <dbReference type="ARBA" id="ARBA00022833"/>
    </source>
</evidence>
<feature type="domain" description="C2H2-type" evidence="6">
    <location>
        <begin position="200"/>
        <end position="229"/>
    </location>
</feature>
<evidence type="ECO:0000313" key="7">
    <source>
        <dbReference type="EMBL" id="RNA31813.1"/>
    </source>
</evidence>
<evidence type="ECO:0000256" key="5">
    <source>
        <dbReference type="PROSITE-ProRule" id="PRU00042"/>
    </source>
</evidence>
<evidence type="ECO:0000256" key="4">
    <source>
        <dbReference type="ARBA" id="ARBA00034119"/>
    </source>
</evidence>
<name>A0A3M7S7K9_BRAPC</name>
<keyword evidence="2 5" id="KW-0863">Zinc-finger</keyword>
<dbReference type="PROSITE" id="PS50157">
    <property type="entry name" value="ZINC_FINGER_C2H2_2"/>
    <property type="match status" value="2"/>
</dbReference>